<evidence type="ECO:0000256" key="8">
    <source>
        <dbReference type="SAM" id="SignalP"/>
    </source>
</evidence>
<dbReference type="Pfam" id="PF00561">
    <property type="entry name" value="Abhydrolase_1"/>
    <property type="match status" value="1"/>
</dbReference>
<gene>
    <name evidence="10" type="primary">106094835</name>
</gene>
<dbReference type="SUPFAM" id="SSF53474">
    <property type="entry name" value="alpha/beta-Hydrolases"/>
    <property type="match status" value="1"/>
</dbReference>
<keyword evidence="3 6" id="KW-0442">Lipid degradation</keyword>
<keyword evidence="11" id="KW-1185">Reference proteome</keyword>
<evidence type="ECO:0000256" key="2">
    <source>
        <dbReference type="ARBA" id="ARBA00022729"/>
    </source>
</evidence>
<keyword evidence="6" id="KW-0378">Hydrolase</keyword>
<dbReference type="STRING" id="35570.A0A1I8Q2G1"/>
<feature type="active site" description="Charge relay system" evidence="7">
    <location>
        <position position="346"/>
    </location>
</feature>
<sequence length="412" mass="47698">MRKIFVVSLIVVPILLIVLRQQQQQNDEEKIITTADRVRRAGFDCASYDIYTKDGYGLTLFRLRNPLTSTTPSPAAPVVLLMHGFTSSSDVWVIEGLKNPLAYDLLRQGYDVWLGNNRGNMYGQRHRNISVWDREFWRFSFHEIGINDLPQMIDFILEETQQTSLHYVGYSQGTTIAMVLLSMKPEYNAKFKSINLLAPTIFMTNGRSKLRYLGRFFDSYTPLHTYVGDMAVFRPKLLRKLLGFERCRSPQANAKVCAAIIYNLFGGYSAYLEEALIPDIFNSHPATSALHQLFHFLQIHRSQKFRQYDIGLEGNLRRYNHSLPPDYNLSNVNPRLPIHMFYSDYDELSSKTDVEWLAHIMGNKSVSHFIDLEHYSHLDFVWGNNTKEIINEPILKILKEAEVLWRSDKAAN</sequence>
<dbReference type="InterPro" id="IPR025483">
    <property type="entry name" value="Lipase_euk"/>
</dbReference>
<reference evidence="10" key="1">
    <citation type="submission" date="2020-05" db="UniProtKB">
        <authorList>
            <consortium name="EnsemblMetazoa"/>
        </authorList>
    </citation>
    <scope>IDENTIFICATION</scope>
    <source>
        <strain evidence="10">USDA</strain>
    </source>
</reference>
<evidence type="ECO:0000313" key="10">
    <source>
        <dbReference type="EnsemblMetazoa" id="SCAU013253-PA"/>
    </source>
</evidence>
<dbReference type="GO" id="GO:0016788">
    <property type="term" value="F:hydrolase activity, acting on ester bonds"/>
    <property type="evidence" value="ECO:0007669"/>
    <property type="project" value="InterPro"/>
</dbReference>
<dbReference type="KEGG" id="scac:106094835"/>
<evidence type="ECO:0000256" key="6">
    <source>
        <dbReference type="PIRNR" id="PIRNR000862"/>
    </source>
</evidence>
<dbReference type="GO" id="GO:0016042">
    <property type="term" value="P:lipid catabolic process"/>
    <property type="evidence" value="ECO:0007669"/>
    <property type="project" value="UniProtKB-KW"/>
</dbReference>
<feature type="chain" id="PRO_5009327604" description="Lipase" evidence="8">
    <location>
        <begin position="25"/>
        <end position="412"/>
    </location>
</feature>
<feature type="active site" description="Nucleophile" evidence="7">
    <location>
        <position position="171"/>
    </location>
</feature>
<dbReference type="PIRSF" id="PIRSF000862">
    <property type="entry name" value="Steryl_ester_lip"/>
    <property type="match status" value="1"/>
</dbReference>
<keyword evidence="2 8" id="KW-0732">Signal</keyword>
<organism evidence="10 11">
    <name type="scientific">Stomoxys calcitrans</name>
    <name type="common">Stable fly</name>
    <name type="synonym">Conops calcitrans</name>
    <dbReference type="NCBI Taxonomy" id="35570"/>
    <lineage>
        <taxon>Eukaryota</taxon>
        <taxon>Metazoa</taxon>
        <taxon>Ecdysozoa</taxon>
        <taxon>Arthropoda</taxon>
        <taxon>Hexapoda</taxon>
        <taxon>Insecta</taxon>
        <taxon>Pterygota</taxon>
        <taxon>Neoptera</taxon>
        <taxon>Endopterygota</taxon>
        <taxon>Diptera</taxon>
        <taxon>Brachycera</taxon>
        <taxon>Muscomorpha</taxon>
        <taxon>Muscoidea</taxon>
        <taxon>Muscidae</taxon>
        <taxon>Stomoxys</taxon>
    </lineage>
</organism>
<accession>A0A1I8Q2G1</accession>
<dbReference type="PANTHER" id="PTHR11005">
    <property type="entry name" value="LYSOSOMAL ACID LIPASE-RELATED"/>
    <property type="match status" value="1"/>
</dbReference>
<evidence type="ECO:0000259" key="9">
    <source>
        <dbReference type="Pfam" id="PF00561"/>
    </source>
</evidence>
<evidence type="ECO:0000256" key="3">
    <source>
        <dbReference type="ARBA" id="ARBA00022963"/>
    </source>
</evidence>
<dbReference type="EnsemblMetazoa" id="SCAU013253-RA">
    <property type="protein sequence ID" value="SCAU013253-PA"/>
    <property type="gene ID" value="SCAU013253"/>
</dbReference>
<dbReference type="InterPro" id="IPR000073">
    <property type="entry name" value="AB_hydrolase_1"/>
</dbReference>
<dbReference type="Gene3D" id="3.40.50.1820">
    <property type="entry name" value="alpha/beta hydrolase"/>
    <property type="match status" value="1"/>
</dbReference>
<protein>
    <recommendedName>
        <fullName evidence="6">Lipase</fullName>
    </recommendedName>
</protein>
<feature type="active site" description="Charge relay system" evidence="7">
    <location>
        <position position="377"/>
    </location>
</feature>
<dbReference type="Proteomes" id="UP000095300">
    <property type="component" value="Unassembled WGS sequence"/>
</dbReference>
<feature type="domain" description="AB hydrolase-1" evidence="9">
    <location>
        <begin position="77"/>
        <end position="379"/>
    </location>
</feature>
<evidence type="ECO:0000313" key="11">
    <source>
        <dbReference type="Proteomes" id="UP000095300"/>
    </source>
</evidence>
<keyword evidence="5" id="KW-0325">Glycoprotein</keyword>
<name>A0A1I8Q2G1_STOCA</name>
<keyword evidence="4" id="KW-0443">Lipid metabolism</keyword>
<dbReference type="OrthoDB" id="9974421at2759"/>
<evidence type="ECO:0000256" key="7">
    <source>
        <dbReference type="PIRSR" id="PIRSR000862-1"/>
    </source>
</evidence>
<evidence type="ECO:0000256" key="4">
    <source>
        <dbReference type="ARBA" id="ARBA00023098"/>
    </source>
</evidence>
<dbReference type="FunFam" id="3.40.50.1820:FF:000179">
    <property type="entry name" value="Lipase"/>
    <property type="match status" value="1"/>
</dbReference>
<evidence type="ECO:0000256" key="5">
    <source>
        <dbReference type="ARBA" id="ARBA00023180"/>
    </source>
</evidence>
<evidence type="ECO:0000256" key="1">
    <source>
        <dbReference type="ARBA" id="ARBA00010701"/>
    </source>
</evidence>
<feature type="signal peptide" evidence="8">
    <location>
        <begin position="1"/>
        <end position="24"/>
    </location>
</feature>
<dbReference type="AlphaFoldDB" id="A0A1I8Q2G1"/>
<dbReference type="VEuPathDB" id="VectorBase:SCAU013253"/>
<dbReference type="InterPro" id="IPR029058">
    <property type="entry name" value="AB_hydrolase_fold"/>
</dbReference>
<comment type="similarity">
    <text evidence="1 6">Belongs to the AB hydrolase superfamily. Lipase family.</text>
</comment>
<proteinExistence type="inferred from homology"/>